<protein>
    <recommendedName>
        <fullName evidence="4">ER membrane protein complex subunit 1</fullName>
    </recommendedName>
</protein>
<evidence type="ECO:0000256" key="12">
    <source>
        <dbReference type="SAM" id="SignalP"/>
    </source>
</evidence>
<dbReference type="InterPro" id="IPR058545">
    <property type="entry name" value="Beta-prop_EMC1_1st"/>
</dbReference>
<dbReference type="InterPro" id="IPR011047">
    <property type="entry name" value="Quinoprotein_ADH-like_sf"/>
</dbReference>
<keyword evidence="10" id="KW-0325">Glycoprotein</keyword>
<feature type="signal peptide" evidence="12">
    <location>
        <begin position="1"/>
        <end position="18"/>
    </location>
</feature>
<keyword evidence="9 11" id="KW-0472">Membrane</keyword>
<dbReference type="RefSeq" id="XP_051362796.1">
    <property type="nucleotide sequence ID" value="XM_051505893.1"/>
</dbReference>
<evidence type="ECO:0000256" key="6">
    <source>
        <dbReference type="ARBA" id="ARBA00022729"/>
    </source>
</evidence>
<evidence type="ECO:0000313" key="16">
    <source>
        <dbReference type="Proteomes" id="UP001055219"/>
    </source>
</evidence>
<evidence type="ECO:0000256" key="10">
    <source>
        <dbReference type="ARBA" id="ARBA00023180"/>
    </source>
</evidence>
<dbReference type="PANTHER" id="PTHR21573:SF0">
    <property type="entry name" value="ER MEMBRANE PROTEIN COMPLEX SUBUNIT 1"/>
    <property type="match status" value="1"/>
</dbReference>
<evidence type="ECO:0000259" key="14">
    <source>
        <dbReference type="Pfam" id="PF25293"/>
    </source>
</evidence>
<evidence type="ECO:0000256" key="7">
    <source>
        <dbReference type="ARBA" id="ARBA00022824"/>
    </source>
</evidence>
<dbReference type="PANTHER" id="PTHR21573">
    <property type="entry name" value="ER MEMBRANE PROTEIN COMPLEX SUBUNIT 1"/>
    <property type="match status" value="1"/>
</dbReference>
<evidence type="ECO:0000259" key="13">
    <source>
        <dbReference type="Pfam" id="PF07774"/>
    </source>
</evidence>
<evidence type="ECO:0000256" key="5">
    <source>
        <dbReference type="ARBA" id="ARBA00022692"/>
    </source>
</evidence>
<reference evidence="15" key="2">
    <citation type="submission" date="2022-07" db="EMBL/GenBank/DDBJ databases">
        <authorList>
            <person name="Goncalves M.F.M."/>
            <person name="Hilario S."/>
            <person name="Van De Peer Y."/>
            <person name="Esteves A.C."/>
            <person name="Alves A."/>
        </authorList>
    </citation>
    <scope>NUCLEOTIDE SEQUENCE</scope>
    <source>
        <strain evidence="15">MUM 19.33</strain>
    </source>
</reference>
<keyword evidence="8 11" id="KW-1133">Transmembrane helix</keyword>
<keyword evidence="7" id="KW-0256">Endoplasmic reticulum</keyword>
<keyword evidence="16" id="KW-1185">Reference proteome</keyword>
<evidence type="ECO:0000256" key="1">
    <source>
        <dbReference type="ARBA" id="ARBA00004115"/>
    </source>
</evidence>
<dbReference type="InterPro" id="IPR026895">
    <property type="entry name" value="EMC1"/>
</dbReference>
<dbReference type="AlphaFoldDB" id="A0A9Q0BET4"/>
<gene>
    <name evidence="15" type="ORF">J7T54_005150</name>
</gene>
<accession>A0A9Q0BET4</accession>
<organism evidence="15 16">
    <name type="scientific">Emericellopsis cladophorae</name>
    <dbReference type="NCBI Taxonomy" id="2686198"/>
    <lineage>
        <taxon>Eukaryota</taxon>
        <taxon>Fungi</taxon>
        <taxon>Dikarya</taxon>
        <taxon>Ascomycota</taxon>
        <taxon>Pezizomycotina</taxon>
        <taxon>Sordariomycetes</taxon>
        <taxon>Hypocreomycetidae</taxon>
        <taxon>Hypocreales</taxon>
        <taxon>Bionectriaceae</taxon>
        <taxon>Emericellopsis</taxon>
    </lineage>
</organism>
<feature type="chain" id="PRO_5040405605" description="ER membrane protein complex subunit 1" evidence="12">
    <location>
        <begin position="19"/>
        <end position="1147"/>
    </location>
</feature>
<keyword evidence="6 12" id="KW-0732">Signal</keyword>
<dbReference type="Gene3D" id="2.130.10.10">
    <property type="entry name" value="YVTN repeat-like/Quinoprotein amine dehydrogenase"/>
    <property type="match status" value="1"/>
</dbReference>
<comment type="subcellular location">
    <subcellularLocation>
        <location evidence="1">Endoplasmic reticulum membrane</location>
        <topology evidence="1">Single-pass type I membrane protein</topology>
    </subcellularLocation>
</comment>
<comment type="subunit">
    <text evidence="3">Component of the ER membrane protein complex (EMC).</text>
</comment>
<dbReference type="InterPro" id="IPR011678">
    <property type="entry name" value="EMC1_C"/>
</dbReference>
<dbReference type="Pfam" id="PF07774">
    <property type="entry name" value="EMC1_C"/>
    <property type="match status" value="1"/>
</dbReference>
<proteinExistence type="inferred from homology"/>
<dbReference type="GeneID" id="75831636"/>
<evidence type="ECO:0000256" key="4">
    <source>
        <dbReference type="ARBA" id="ARBA00020824"/>
    </source>
</evidence>
<evidence type="ECO:0000256" key="8">
    <source>
        <dbReference type="ARBA" id="ARBA00022989"/>
    </source>
</evidence>
<dbReference type="Pfam" id="PF25293">
    <property type="entry name" value="Beta-prop_EMC1_N"/>
    <property type="match status" value="1"/>
</dbReference>
<feature type="transmembrane region" description="Helical" evidence="11">
    <location>
        <begin position="939"/>
        <end position="959"/>
    </location>
</feature>
<comment type="caution">
    <text evidence="15">The sequence shown here is derived from an EMBL/GenBank/DDBJ whole genome shotgun (WGS) entry which is preliminary data.</text>
</comment>
<dbReference type="InterPro" id="IPR015943">
    <property type="entry name" value="WD40/YVTN_repeat-like_dom_sf"/>
</dbReference>
<comment type="similarity">
    <text evidence="2">Belongs to the EMC1 family.</text>
</comment>
<dbReference type="Proteomes" id="UP001055219">
    <property type="component" value="Unassembled WGS sequence"/>
</dbReference>
<feature type="domain" description="ER membrane protein complex subunit 1 C-terminal" evidence="13">
    <location>
        <begin position="738"/>
        <end position="965"/>
    </location>
</feature>
<dbReference type="OrthoDB" id="28092at2759"/>
<dbReference type="GO" id="GO:0034975">
    <property type="term" value="P:protein folding in endoplasmic reticulum"/>
    <property type="evidence" value="ECO:0007669"/>
    <property type="project" value="TreeGrafter"/>
</dbReference>
<sequence>MWLLNPLAVLGLSSLVSAVFQDEVGEVDFHHALFGLPQQETTFFHRPRKEDKASLLYTSGDVGVFGAVNPGNGQVVWRHQVSDANTPGAGHLRAAEGEDWVAAAHGSSVQAWTALTGRNVWHMEFAGQVKDLEIMEITETARKDVLVLFDEEGVTVLRRLHGTLGTVVWEFRDHNKDMPLQVSTDAAHIYVISLHGSPASYSLKITSLDTLTGTRVHDWNVGTKGDVHKPEDVMFVGANSAAPILAWTDRSLSKLNIHILGAKNKLQEVPLASDTTAVSIHAPHKPNSQPHFLVHTKSTGGNRAEVYHINLKSAQITKAYELPHLKADSAFSVSSEGANVYFVRLAEDEVVITSSDGPGILSRWFLKKEHQLKPVQAVSEVVKKPGGDDFALRSAALTADEQWVMVRNGEKDWTRHEGLSGAVAAVWADIPEVADLAKVLEEEAHTNPMSAYIHRVSRHVSDLQHLPAWLQSIPSRFMDSVLGDGAARKEEGLARDSFGFNKIIVLATRRGRFYGLSTGGRGEVIWSSLVFPQKSHEELDVKGLVYHDGSSSTVIVSSSKGEYAEINAATGEVLQLATVGTAADVASTAYVEGTNGHWLLSLGPDGNAVSDMTVESAPNDTIVIRSEDQKILKGIRFVRDGDSVSKQDVWQHKVLPGQQIVEIATRPIHDPVASIGRVLGDRQVNYKYINPNMIVIAVVDDAASTLVIKTIDTVSGQVLSSQSYDGFDATKDVSCTMAENWHVCSFFGQFTLTDGTNRQVKGYQVVTTDLYESPSPNDRGPLGDAEEFSSLNPVDTPTGAPLPWVVTQSWVTSQPLTHLAVTSTRQGIANRQIMALMPESQAITAIPRQAVDPRRPVGRDPTAAEMEAEGLMRYHPSLEIDPRSIITHERDVLGVKGILASPAIVESTSLVIAYGGDIFGTRVAPSGVFDILGRGFSKATLIGTVLALFGGVMFLAPMVRRKQIDRLMADASLTRNTSSKDIGECNVSGSCAGFLFGSRFHSSVEQVEECSSTMRLQPSIFASISLVIVEATLEQSASCKANDKKHKHAMRDLGGQESSEECPVKSKQPGTAPCTNYVDPDLIILDGRAFRINGTEITGEQKSLLWDLFAEFSEVEDAKGTLSARAFPVIPSELDQFETAYKDSEDE</sequence>
<evidence type="ECO:0000256" key="11">
    <source>
        <dbReference type="SAM" id="Phobius"/>
    </source>
</evidence>
<dbReference type="EMBL" id="JAGIXG020000017">
    <property type="protein sequence ID" value="KAI6781940.1"/>
    <property type="molecule type" value="Genomic_DNA"/>
</dbReference>
<dbReference type="GO" id="GO:0072546">
    <property type="term" value="C:EMC complex"/>
    <property type="evidence" value="ECO:0007669"/>
    <property type="project" value="InterPro"/>
</dbReference>
<keyword evidence="5 11" id="KW-0812">Transmembrane</keyword>
<evidence type="ECO:0000313" key="15">
    <source>
        <dbReference type="EMBL" id="KAI6781940.1"/>
    </source>
</evidence>
<feature type="domain" description="EMC1 first beta-propeller" evidence="14">
    <location>
        <begin position="18"/>
        <end position="417"/>
    </location>
</feature>
<dbReference type="SUPFAM" id="SSF50998">
    <property type="entry name" value="Quinoprotein alcohol dehydrogenase-like"/>
    <property type="match status" value="1"/>
</dbReference>
<name>A0A9Q0BET4_9HYPO</name>
<evidence type="ECO:0000256" key="2">
    <source>
        <dbReference type="ARBA" id="ARBA00007904"/>
    </source>
</evidence>
<evidence type="ECO:0000256" key="3">
    <source>
        <dbReference type="ARBA" id="ARBA00011276"/>
    </source>
</evidence>
<reference evidence="15" key="1">
    <citation type="journal article" date="2021" name="J Fungi (Basel)">
        <title>Genomic and Metabolomic Analyses of the Marine Fungus Emericellopsis cladophorae: Insights into Saltwater Adaptability Mechanisms and Its Biosynthetic Potential.</title>
        <authorList>
            <person name="Goncalves M.F.M."/>
            <person name="Hilario S."/>
            <person name="Van de Peer Y."/>
            <person name="Esteves A.C."/>
            <person name="Alves A."/>
        </authorList>
    </citation>
    <scope>NUCLEOTIDE SEQUENCE</scope>
    <source>
        <strain evidence="15">MUM 19.33</strain>
    </source>
</reference>
<evidence type="ECO:0000256" key="9">
    <source>
        <dbReference type="ARBA" id="ARBA00023136"/>
    </source>
</evidence>